<organism evidence="8 9">
    <name type="scientific">Candidatus Mycolicibacterium alkanivorans</name>
    <dbReference type="NCBI Taxonomy" id="2954114"/>
    <lineage>
        <taxon>Bacteria</taxon>
        <taxon>Bacillati</taxon>
        <taxon>Actinomycetota</taxon>
        <taxon>Actinomycetes</taxon>
        <taxon>Mycobacteriales</taxon>
        <taxon>Mycobacteriaceae</taxon>
        <taxon>Mycolicibacterium</taxon>
    </lineage>
</organism>
<dbReference type="Gene3D" id="3.90.1720.10">
    <property type="entry name" value="endopeptidase domain like (from Nostoc punctiforme)"/>
    <property type="match status" value="1"/>
</dbReference>
<comment type="caution">
    <text evidence="8">The sequence shown here is derived from an EMBL/GenBank/DDBJ whole genome shotgun (WGS) entry which is preliminary data.</text>
</comment>
<dbReference type="EMBL" id="JAIVFL010000001">
    <property type="protein sequence ID" value="MCI4676072.1"/>
    <property type="molecule type" value="Genomic_DNA"/>
</dbReference>
<keyword evidence="5" id="KW-0175">Coiled coil</keyword>
<evidence type="ECO:0000313" key="9">
    <source>
        <dbReference type="Proteomes" id="UP001139068"/>
    </source>
</evidence>
<proteinExistence type="inferred from homology"/>
<feature type="compositionally biased region" description="Low complexity" evidence="6">
    <location>
        <begin position="264"/>
        <end position="276"/>
    </location>
</feature>
<accession>A0ABS9YYT9</accession>
<dbReference type="RefSeq" id="WP_243072306.1">
    <property type="nucleotide sequence ID" value="NZ_JAIVFL010000001.1"/>
</dbReference>
<evidence type="ECO:0000256" key="5">
    <source>
        <dbReference type="SAM" id="Coils"/>
    </source>
</evidence>
<sequence length="483" mass="50032">MRSSDRGSLFQPARRIAKPMCPLVLTVAVILSTPGLALAEPQPAPNTLAALVADVAEANQRLQDVGAKVQAEQEAVNKALVEVQEARDVAATARQQVDASGQAVKDADAAITAAQKRFDTFAAATYVNGPAGALVMATNPDEIISTATAGQTLAVSAEQVMTDLRRARTEQVNKESAARLAKQKADDAVVAAEASQNSAVSALTEAQKTFRDQQAQIDRLAAERKTAQQKLDAAREWSAPAGGPAAVPQSAAAGAGTSGDRWDPAAPGASAAPGDAKVPYGKASEWDLTLPAVPSAFVSGDPIQIINAVLQIASSSMQVTQQLGKSFLQQLGILKPTDTGITNGAIPFVYGSTAVEYVIKRGMSQIGVPYSWGGGTAAGPSNGIDSGAGTVGFDCSGLILYAFAGVGIKLPHYSGSQYNMGTKIPTSQMRRGDVIFYGPGGSQHVTLYLGNGQMLEAPYTGSTVKVSPVRTSGMTPFVVRYIN</sequence>
<evidence type="ECO:0000256" key="3">
    <source>
        <dbReference type="ARBA" id="ARBA00022801"/>
    </source>
</evidence>
<feature type="compositionally biased region" description="Low complexity" evidence="6">
    <location>
        <begin position="239"/>
        <end position="255"/>
    </location>
</feature>
<feature type="domain" description="NlpC/P60" evidence="7">
    <location>
        <begin position="352"/>
        <end position="483"/>
    </location>
</feature>
<gene>
    <name evidence="8" type="primary">ripA</name>
    <name evidence="8" type="ORF">K9U37_14795</name>
</gene>
<evidence type="ECO:0000256" key="4">
    <source>
        <dbReference type="ARBA" id="ARBA00022807"/>
    </source>
</evidence>
<dbReference type="InterPro" id="IPR000064">
    <property type="entry name" value="NLP_P60_dom"/>
</dbReference>
<evidence type="ECO:0000259" key="7">
    <source>
        <dbReference type="PROSITE" id="PS51935"/>
    </source>
</evidence>
<dbReference type="PROSITE" id="PS51935">
    <property type="entry name" value="NLPC_P60"/>
    <property type="match status" value="1"/>
</dbReference>
<dbReference type="Pfam" id="PF00877">
    <property type="entry name" value="NLPC_P60"/>
    <property type="match status" value="1"/>
</dbReference>
<protein>
    <submittedName>
        <fullName evidence="8">NlpC/P60 family peptidoglycan endopeptidase RipA</fullName>
    </submittedName>
</protein>
<name>A0ABS9YYT9_9MYCO</name>
<evidence type="ECO:0000313" key="8">
    <source>
        <dbReference type="EMBL" id="MCI4676072.1"/>
    </source>
</evidence>
<keyword evidence="9" id="KW-1185">Reference proteome</keyword>
<dbReference type="InterPro" id="IPR038765">
    <property type="entry name" value="Papain-like_cys_pep_sf"/>
</dbReference>
<keyword evidence="3" id="KW-0378">Hydrolase</keyword>
<dbReference type="SUPFAM" id="SSF54001">
    <property type="entry name" value="Cysteine proteinases"/>
    <property type="match status" value="1"/>
</dbReference>
<dbReference type="InterPro" id="IPR051794">
    <property type="entry name" value="PG_Endopeptidase_C40"/>
</dbReference>
<reference evidence="8" key="1">
    <citation type="journal article" date="2022" name="ISME J.">
        <title>Identification of active gaseous-alkane degraders at natural gas seeps.</title>
        <authorList>
            <person name="Farhan Ul Haque M."/>
            <person name="Hernandez M."/>
            <person name="Crombie A.T."/>
            <person name="Murrell J.C."/>
        </authorList>
    </citation>
    <scope>NUCLEOTIDE SEQUENCE</scope>
    <source>
        <strain evidence="8">ANDR5</strain>
    </source>
</reference>
<dbReference type="Proteomes" id="UP001139068">
    <property type="component" value="Unassembled WGS sequence"/>
</dbReference>
<dbReference type="PANTHER" id="PTHR47359">
    <property type="entry name" value="PEPTIDOGLYCAN DL-ENDOPEPTIDASE CWLO"/>
    <property type="match status" value="1"/>
</dbReference>
<dbReference type="PANTHER" id="PTHR47359:SF3">
    <property type="entry name" value="NLP_P60 DOMAIN-CONTAINING PROTEIN-RELATED"/>
    <property type="match status" value="1"/>
</dbReference>
<keyword evidence="2" id="KW-0645">Protease</keyword>
<feature type="coiled-coil region" evidence="5">
    <location>
        <begin position="48"/>
        <end position="96"/>
    </location>
</feature>
<comment type="similarity">
    <text evidence="1">Belongs to the peptidase C40 family.</text>
</comment>
<evidence type="ECO:0000256" key="2">
    <source>
        <dbReference type="ARBA" id="ARBA00022670"/>
    </source>
</evidence>
<keyword evidence="4" id="KW-0788">Thiol protease</keyword>
<dbReference type="InterPro" id="IPR049836">
    <property type="entry name" value="RipA"/>
</dbReference>
<evidence type="ECO:0000256" key="1">
    <source>
        <dbReference type="ARBA" id="ARBA00007074"/>
    </source>
</evidence>
<feature type="region of interest" description="Disordered" evidence="6">
    <location>
        <begin position="223"/>
        <end position="276"/>
    </location>
</feature>
<dbReference type="NCBIfam" id="NF033741">
    <property type="entry name" value="NlpC_p60_RipA"/>
    <property type="match status" value="1"/>
</dbReference>
<evidence type="ECO:0000256" key="6">
    <source>
        <dbReference type="SAM" id="MobiDB-lite"/>
    </source>
</evidence>